<evidence type="ECO:0000313" key="4">
    <source>
        <dbReference type="Proteomes" id="UP000770015"/>
    </source>
</evidence>
<feature type="region of interest" description="Disordered" evidence="1">
    <location>
        <begin position="17"/>
        <end position="59"/>
    </location>
</feature>
<comment type="caution">
    <text evidence="3">The sequence shown here is derived from an EMBL/GenBank/DDBJ whole genome shotgun (WGS) entry which is preliminary data.</text>
</comment>
<protein>
    <submittedName>
        <fullName evidence="3">Uncharacterized protein</fullName>
    </submittedName>
</protein>
<keyword evidence="2" id="KW-0732">Signal</keyword>
<gene>
    <name evidence="3" type="ORF">F5X68DRAFT_230307</name>
</gene>
<reference evidence="3" key="1">
    <citation type="journal article" date="2021" name="Nat. Commun.">
        <title>Genetic determinants of endophytism in the Arabidopsis root mycobiome.</title>
        <authorList>
            <person name="Mesny F."/>
            <person name="Miyauchi S."/>
            <person name="Thiergart T."/>
            <person name="Pickel B."/>
            <person name="Atanasova L."/>
            <person name="Karlsson M."/>
            <person name="Huettel B."/>
            <person name="Barry K.W."/>
            <person name="Haridas S."/>
            <person name="Chen C."/>
            <person name="Bauer D."/>
            <person name="Andreopoulos W."/>
            <person name="Pangilinan J."/>
            <person name="LaButti K."/>
            <person name="Riley R."/>
            <person name="Lipzen A."/>
            <person name="Clum A."/>
            <person name="Drula E."/>
            <person name="Henrissat B."/>
            <person name="Kohler A."/>
            <person name="Grigoriev I.V."/>
            <person name="Martin F.M."/>
            <person name="Hacquard S."/>
        </authorList>
    </citation>
    <scope>NUCLEOTIDE SEQUENCE</scope>
    <source>
        <strain evidence="3">MPI-SDFR-AT-0117</strain>
    </source>
</reference>
<dbReference type="AlphaFoldDB" id="A0A9P8VGM9"/>
<keyword evidence="4" id="KW-1185">Reference proteome</keyword>
<dbReference type="OrthoDB" id="3638982at2759"/>
<organism evidence="3 4">
    <name type="scientific">Plectosphaerella plurivora</name>
    <dbReference type="NCBI Taxonomy" id="936078"/>
    <lineage>
        <taxon>Eukaryota</taxon>
        <taxon>Fungi</taxon>
        <taxon>Dikarya</taxon>
        <taxon>Ascomycota</taxon>
        <taxon>Pezizomycotina</taxon>
        <taxon>Sordariomycetes</taxon>
        <taxon>Hypocreomycetidae</taxon>
        <taxon>Glomerellales</taxon>
        <taxon>Plectosphaerellaceae</taxon>
        <taxon>Plectosphaerella</taxon>
    </lineage>
</organism>
<feature type="chain" id="PRO_5040121860" evidence="2">
    <location>
        <begin position="17"/>
        <end position="193"/>
    </location>
</feature>
<dbReference type="EMBL" id="JAGSXJ010000007">
    <property type="protein sequence ID" value="KAH6689693.1"/>
    <property type="molecule type" value="Genomic_DNA"/>
</dbReference>
<accession>A0A9P8VGM9</accession>
<feature type="signal peptide" evidence="2">
    <location>
        <begin position="1"/>
        <end position="16"/>
    </location>
</feature>
<dbReference type="Proteomes" id="UP000770015">
    <property type="component" value="Unassembled WGS sequence"/>
</dbReference>
<feature type="compositionally biased region" description="Gly residues" evidence="1">
    <location>
        <begin position="30"/>
        <end position="41"/>
    </location>
</feature>
<sequence length="193" mass="20112">MKSVTVLACLLAAAAAAPQNNRRPNPGNPGNPGTGNPGNPGSGFNDSPGRGAPFPTPADTPECAMAKILAQSIEVNILIQMQEQIRTDDVFVALTQGGGNLRQFEIAKANLIDTVQSGIAVRETNQLIIPPGNPASEGIALVAAAQVGELRRASSLIGDPNEDVPSLEALQRDFADGIRQNQLNQQAALSQCR</sequence>
<name>A0A9P8VGM9_9PEZI</name>
<proteinExistence type="predicted"/>
<evidence type="ECO:0000256" key="1">
    <source>
        <dbReference type="SAM" id="MobiDB-lite"/>
    </source>
</evidence>
<evidence type="ECO:0000256" key="2">
    <source>
        <dbReference type="SAM" id="SignalP"/>
    </source>
</evidence>
<evidence type="ECO:0000313" key="3">
    <source>
        <dbReference type="EMBL" id="KAH6689693.1"/>
    </source>
</evidence>